<gene>
    <name evidence="4" type="ORF">EJ903_12075</name>
</gene>
<accession>A0A3S0IF72</accession>
<dbReference type="InterPro" id="IPR007721">
    <property type="entry name" value="RbsD_FucU"/>
</dbReference>
<dbReference type="GO" id="GO:0006004">
    <property type="term" value="P:fucose metabolic process"/>
    <property type="evidence" value="ECO:0007669"/>
    <property type="project" value="TreeGrafter"/>
</dbReference>
<dbReference type="InterPro" id="IPR023750">
    <property type="entry name" value="RbsD-like_sf"/>
</dbReference>
<dbReference type="AlphaFoldDB" id="A0A3S0IF72"/>
<dbReference type="RefSeq" id="WP_126615474.1">
    <property type="nucleotide sequence ID" value="NZ_JBHUCY010000033.1"/>
</dbReference>
<name>A0A3S0IF72_9PROT</name>
<dbReference type="Proteomes" id="UP000277007">
    <property type="component" value="Unassembled WGS sequence"/>
</dbReference>
<sequence length="143" mass="15600">MLKGINPLLGPDLLKVLRAMGHGDEIAIVDSNYPAETDAKRLIRMDGIDAPSIVDAILSVMPLDDFVEHSAFRPGIKGQPDRIEPVMTDLAAAVARHEPTVTLVPLHGDEFYARVKTAHAMVASGERRLYGNIILRKGVVRPD</sequence>
<dbReference type="InterPro" id="IPR050443">
    <property type="entry name" value="RbsD/FucU_mutarotase"/>
</dbReference>
<comment type="catalytic activity">
    <reaction evidence="1">
        <text>beta-D-ribopyranose = beta-D-ribofuranose</text>
        <dbReference type="Rhea" id="RHEA:25432"/>
        <dbReference type="ChEBI" id="CHEBI:27476"/>
        <dbReference type="ChEBI" id="CHEBI:47002"/>
        <dbReference type="EC" id="5.4.99.62"/>
    </reaction>
</comment>
<keyword evidence="5" id="KW-1185">Reference proteome</keyword>
<dbReference type="Pfam" id="PF05025">
    <property type="entry name" value="RbsD_FucU"/>
    <property type="match status" value="1"/>
</dbReference>
<dbReference type="OrthoDB" id="7947972at2"/>
<dbReference type="PANTHER" id="PTHR31690:SF4">
    <property type="entry name" value="FUCOSE MUTAROTASE"/>
    <property type="match status" value="1"/>
</dbReference>
<comment type="catalytic activity">
    <reaction evidence="3">
        <text>alpha-L-fucose = beta-L-fucose</text>
        <dbReference type="Rhea" id="RHEA:25580"/>
        <dbReference type="ChEBI" id="CHEBI:42548"/>
        <dbReference type="ChEBI" id="CHEBI:42589"/>
        <dbReference type="EC" id="5.1.3.29"/>
    </reaction>
</comment>
<dbReference type="GO" id="GO:0042806">
    <property type="term" value="F:fucose binding"/>
    <property type="evidence" value="ECO:0007669"/>
    <property type="project" value="TreeGrafter"/>
</dbReference>
<evidence type="ECO:0000256" key="1">
    <source>
        <dbReference type="ARBA" id="ARBA00000223"/>
    </source>
</evidence>
<evidence type="ECO:0000256" key="2">
    <source>
        <dbReference type="ARBA" id="ARBA00023235"/>
    </source>
</evidence>
<evidence type="ECO:0000256" key="3">
    <source>
        <dbReference type="ARBA" id="ARBA00036324"/>
    </source>
</evidence>
<dbReference type="GO" id="GO:0036373">
    <property type="term" value="F:L-fucose mutarotase activity"/>
    <property type="evidence" value="ECO:0007669"/>
    <property type="project" value="UniProtKB-EC"/>
</dbReference>
<protein>
    <submittedName>
        <fullName evidence="4">Transporter</fullName>
    </submittedName>
</protein>
<dbReference type="Gene3D" id="3.40.1650.10">
    <property type="entry name" value="RbsD-like domain"/>
    <property type="match status" value="1"/>
</dbReference>
<comment type="caution">
    <text evidence="4">The sequence shown here is derived from an EMBL/GenBank/DDBJ whole genome shotgun (WGS) entry which is preliminary data.</text>
</comment>
<dbReference type="GO" id="GO:0062193">
    <property type="term" value="F:D-ribose pyranase activity"/>
    <property type="evidence" value="ECO:0007669"/>
    <property type="project" value="UniProtKB-EC"/>
</dbReference>
<evidence type="ECO:0000313" key="4">
    <source>
        <dbReference type="EMBL" id="RTR20263.1"/>
    </source>
</evidence>
<dbReference type="EMBL" id="RXMA01000009">
    <property type="protein sequence ID" value="RTR20263.1"/>
    <property type="molecule type" value="Genomic_DNA"/>
</dbReference>
<dbReference type="SUPFAM" id="SSF102546">
    <property type="entry name" value="RbsD-like"/>
    <property type="match status" value="1"/>
</dbReference>
<keyword evidence="2" id="KW-0413">Isomerase</keyword>
<dbReference type="PANTHER" id="PTHR31690">
    <property type="entry name" value="FUCOSE MUTAROTASE"/>
    <property type="match status" value="1"/>
</dbReference>
<organism evidence="4 5">
    <name type="scientific">Azospirillum griseum</name>
    <dbReference type="NCBI Taxonomy" id="2496639"/>
    <lineage>
        <taxon>Bacteria</taxon>
        <taxon>Pseudomonadati</taxon>
        <taxon>Pseudomonadota</taxon>
        <taxon>Alphaproteobacteria</taxon>
        <taxon>Rhodospirillales</taxon>
        <taxon>Azospirillaceae</taxon>
        <taxon>Azospirillum</taxon>
    </lineage>
</organism>
<reference evidence="4 5" key="1">
    <citation type="submission" date="2018-12" db="EMBL/GenBank/DDBJ databases">
        <authorList>
            <person name="Yang Y."/>
        </authorList>
    </citation>
    <scope>NUCLEOTIDE SEQUENCE [LARGE SCALE GENOMIC DNA]</scope>
    <source>
        <strain evidence="4 5">L-25-5w-1</strain>
    </source>
</reference>
<evidence type="ECO:0000313" key="5">
    <source>
        <dbReference type="Proteomes" id="UP000277007"/>
    </source>
</evidence>
<proteinExistence type="predicted"/>